<evidence type="ECO:0000259" key="6">
    <source>
        <dbReference type="PROSITE" id="PS51258"/>
    </source>
</evidence>
<evidence type="ECO:0008006" key="10">
    <source>
        <dbReference type="Google" id="ProtNLM"/>
    </source>
</evidence>
<dbReference type="InterPro" id="IPR014770">
    <property type="entry name" value="Munc13_1"/>
</dbReference>
<feature type="compositionally biased region" description="Acidic residues" evidence="4">
    <location>
        <begin position="511"/>
        <end position="532"/>
    </location>
</feature>
<dbReference type="GO" id="GO:0031594">
    <property type="term" value="C:neuromuscular junction"/>
    <property type="evidence" value="ECO:0007669"/>
    <property type="project" value="TreeGrafter"/>
</dbReference>
<dbReference type="EMBL" id="JAUZQC010000021">
    <property type="protein sequence ID" value="KAK5851793.1"/>
    <property type="molecule type" value="Genomic_DNA"/>
</dbReference>
<feature type="domain" description="MHD1" evidence="6">
    <location>
        <begin position="315"/>
        <end position="458"/>
    </location>
</feature>
<dbReference type="PROSITE" id="PS51258">
    <property type="entry name" value="MHD1"/>
    <property type="match status" value="1"/>
</dbReference>
<dbReference type="PROSITE" id="PS50004">
    <property type="entry name" value="C2"/>
    <property type="match status" value="1"/>
</dbReference>
<dbReference type="FunFam" id="1.10.357.50:FF:000001">
    <property type="entry name" value="Protein unc-13 homolog B"/>
    <property type="match status" value="1"/>
</dbReference>
<dbReference type="SUPFAM" id="SSF49562">
    <property type="entry name" value="C2 domain (Calcium/lipid-binding domain, CaLB)"/>
    <property type="match status" value="1"/>
</dbReference>
<dbReference type="InterPro" id="IPR027080">
    <property type="entry name" value="Unc-13"/>
</dbReference>
<evidence type="ECO:0000259" key="5">
    <source>
        <dbReference type="PROSITE" id="PS50004"/>
    </source>
</evidence>
<keyword evidence="2" id="KW-0677">Repeat</keyword>
<feature type="domain" description="MHD2" evidence="7">
    <location>
        <begin position="632"/>
        <end position="772"/>
    </location>
</feature>
<name>A0AAN7WU09_ELEMC</name>
<evidence type="ECO:0000256" key="1">
    <source>
        <dbReference type="ARBA" id="ARBA00022483"/>
    </source>
</evidence>
<dbReference type="AlphaFoldDB" id="A0AAN7WU09"/>
<feature type="domain" description="C2" evidence="5">
    <location>
        <begin position="805"/>
        <end position="932"/>
    </location>
</feature>
<reference evidence="8 9" key="1">
    <citation type="journal article" date="2023" name="Genes (Basel)">
        <title>Chromosome-Level Genome Assembly and Circadian Gene Repertoire of the Patagonia Blennie Eleginops maclovinus-The Closest Ancestral Proxy of Antarctic Cryonotothenioids.</title>
        <authorList>
            <person name="Cheng C.C."/>
            <person name="Rivera-Colon A.G."/>
            <person name="Minhas B.F."/>
            <person name="Wilson L."/>
            <person name="Rayamajhi N."/>
            <person name="Vargas-Chacoff L."/>
            <person name="Catchen J.M."/>
        </authorList>
    </citation>
    <scope>NUCLEOTIDE SEQUENCE [LARGE SCALE GENOMIC DNA]</scope>
    <source>
        <strain evidence="8">JMC-PN-2008</strain>
    </source>
</reference>
<evidence type="ECO:0000313" key="8">
    <source>
        <dbReference type="EMBL" id="KAK5851793.1"/>
    </source>
</evidence>
<evidence type="ECO:0000313" key="9">
    <source>
        <dbReference type="Proteomes" id="UP001346869"/>
    </source>
</evidence>
<evidence type="ECO:0000259" key="7">
    <source>
        <dbReference type="PROSITE" id="PS51259"/>
    </source>
</evidence>
<keyword evidence="9" id="KW-1185">Reference proteome</keyword>
<comment type="caution">
    <text evidence="8">The sequence shown here is derived from an EMBL/GenBank/DDBJ whole genome shotgun (WGS) entry which is preliminary data.</text>
</comment>
<dbReference type="GO" id="GO:0099525">
    <property type="term" value="P:presynaptic dense core vesicle exocytosis"/>
    <property type="evidence" value="ECO:0007669"/>
    <property type="project" value="TreeGrafter"/>
</dbReference>
<dbReference type="GO" id="GO:0008270">
    <property type="term" value="F:zinc ion binding"/>
    <property type="evidence" value="ECO:0007669"/>
    <property type="project" value="UniProtKB-KW"/>
</dbReference>
<dbReference type="FunFam" id="1.20.58.1100:FF:000002">
    <property type="entry name" value="Unc-13, isoform C"/>
    <property type="match status" value="1"/>
</dbReference>
<keyword evidence="3" id="KW-0479">Metal-binding</keyword>
<keyword evidence="1" id="KW-0268">Exocytosis</keyword>
<dbReference type="PANTHER" id="PTHR10480:SF8">
    <property type="entry name" value="PROTEIN UNC-13 HOMOLOG B"/>
    <property type="match status" value="1"/>
</dbReference>
<dbReference type="GO" id="GO:0016082">
    <property type="term" value="P:synaptic vesicle priming"/>
    <property type="evidence" value="ECO:0007669"/>
    <property type="project" value="TreeGrafter"/>
</dbReference>
<dbReference type="GO" id="GO:0005516">
    <property type="term" value="F:calmodulin binding"/>
    <property type="evidence" value="ECO:0007669"/>
    <property type="project" value="TreeGrafter"/>
</dbReference>
<evidence type="ECO:0000256" key="2">
    <source>
        <dbReference type="ARBA" id="ARBA00022737"/>
    </source>
</evidence>
<dbReference type="PANTHER" id="PTHR10480">
    <property type="entry name" value="PROTEIN UNC-13 HOMOLOG"/>
    <property type="match status" value="1"/>
</dbReference>
<dbReference type="InterPro" id="IPR035892">
    <property type="entry name" value="C2_domain_sf"/>
</dbReference>
<dbReference type="SMART" id="SM01145">
    <property type="entry name" value="DUF1041"/>
    <property type="match status" value="1"/>
</dbReference>
<protein>
    <recommendedName>
        <fullName evidence="10">Protein unc-13 homolog B</fullName>
    </recommendedName>
</protein>
<dbReference type="GO" id="GO:0042734">
    <property type="term" value="C:presynaptic membrane"/>
    <property type="evidence" value="ECO:0007669"/>
    <property type="project" value="TreeGrafter"/>
</dbReference>
<dbReference type="GO" id="GO:0030672">
    <property type="term" value="C:synaptic vesicle membrane"/>
    <property type="evidence" value="ECO:0007669"/>
    <property type="project" value="TreeGrafter"/>
</dbReference>
<dbReference type="SMART" id="SM00239">
    <property type="entry name" value="C2"/>
    <property type="match status" value="1"/>
</dbReference>
<dbReference type="GO" id="GO:0061789">
    <property type="term" value="P:dense core granule priming"/>
    <property type="evidence" value="ECO:0007669"/>
    <property type="project" value="TreeGrafter"/>
</dbReference>
<feature type="region of interest" description="Disordered" evidence="4">
    <location>
        <begin position="508"/>
        <end position="554"/>
    </location>
</feature>
<dbReference type="Pfam" id="PF00168">
    <property type="entry name" value="C2"/>
    <property type="match status" value="1"/>
</dbReference>
<accession>A0AAN7WU09</accession>
<dbReference type="GO" id="GO:0017075">
    <property type="term" value="F:syntaxin-1 binding"/>
    <property type="evidence" value="ECO:0007669"/>
    <property type="project" value="TreeGrafter"/>
</dbReference>
<evidence type="ECO:0000256" key="3">
    <source>
        <dbReference type="ARBA" id="ARBA00022771"/>
    </source>
</evidence>
<gene>
    <name evidence="8" type="ORF">PBY51_023320</name>
</gene>
<dbReference type="Pfam" id="PF06292">
    <property type="entry name" value="MUN"/>
    <property type="match status" value="2"/>
</dbReference>
<organism evidence="8 9">
    <name type="scientific">Eleginops maclovinus</name>
    <name type="common">Patagonian blennie</name>
    <name type="synonym">Eleginus maclovinus</name>
    <dbReference type="NCBI Taxonomy" id="56733"/>
    <lineage>
        <taxon>Eukaryota</taxon>
        <taxon>Metazoa</taxon>
        <taxon>Chordata</taxon>
        <taxon>Craniata</taxon>
        <taxon>Vertebrata</taxon>
        <taxon>Euteleostomi</taxon>
        <taxon>Actinopterygii</taxon>
        <taxon>Neopterygii</taxon>
        <taxon>Teleostei</taxon>
        <taxon>Neoteleostei</taxon>
        <taxon>Acanthomorphata</taxon>
        <taxon>Eupercaria</taxon>
        <taxon>Perciformes</taxon>
        <taxon>Notothenioidei</taxon>
        <taxon>Eleginopidae</taxon>
        <taxon>Eleginops</taxon>
    </lineage>
</organism>
<dbReference type="InterPro" id="IPR014772">
    <property type="entry name" value="Munc13_dom-2"/>
</dbReference>
<dbReference type="InterPro" id="IPR000008">
    <property type="entry name" value="C2_dom"/>
</dbReference>
<dbReference type="GO" id="GO:0043195">
    <property type="term" value="C:terminal bouton"/>
    <property type="evidence" value="ECO:0007669"/>
    <property type="project" value="TreeGrafter"/>
</dbReference>
<feature type="compositionally biased region" description="Basic and acidic residues" evidence="4">
    <location>
        <begin position="533"/>
        <end position="554"/>
    </location>
</feature>
<dbReference type="CDD" id="cd08395">
    <property type="entry name" value="C2C_Munc13"/>
    <property type="match status" value="1"/>
</dbReference>
<proteinExistence type="predicted"/>
<reference evidence="8 9" key="2">
    <citation type="journal article" date="2023" name="Mol. Biol. Evol.">
        <title>Genomics of Secondarily Temperate Adaptation in the Only Non-Antarctic Icefish.</title>
        <authorList>
            <person name="Rivera-Colon A.G."/>
            <person name="Rayamajhi N."/>
            <person name="Minhas B.F."/>
            <person name="Madrigal G."/>
            <person name="Bilyk K.T."/>
            <person name="Yoon V."/>
            <person name="Hune M."/>
            <person name="Gregory S."/>
            <person name="Cheng C.H.C."/>
            <person name="Catchen J.M."/>
        </authorList>
    </citation>
    <scope>NUCLEOTIDE SEQUENCE [LARGE SCALE GENOMIC DNA]</scope>
    <source>
        <strain evidence="8">JMC-PN-2008</strain>
    </source>
</reference>
<dbReference type="GO" id="GO:0019992">
    <property type="term" value="F:diacylglycerol binding"/>
    <property type="evidence" value="ECO:0007669"/>
    <property type="project" value="InterPro"/>
</dbReference>
<dbReference type="InterPro" id="IPR010439">
    <property type="entry name" value="MUN_dom"/>
</dbReference>
<dbReference type="GO" id="GO:0098831">
    <property type="term" value="C:presynaptic active zone cytoplasmic component"/>
    <property type="evidence" value="ECO:0007669"/>
    <property type="project" value="TreeGrafter"/>
</dbReference>
<keyword evidence="3" id="KW-0862">Zinc</keyword>
<evidence type="ECO:0000256" key="4">
    <source>
        <dbReference type="SAM" id="MobiDB-lite"/>
    </source>
</evidence>
<keyword evidence="3" id="KW-0863">Zinc-finger</keyword>
<dbReference type="GO" id="GO:0035249">
    <property type="term" value="P:synaptic transmission, glutamatergic"/>
    <property type="evidence" value="ECO:0007669"/>
    <property type="project" value="TreeGrafter"/>
</dbReference>
<dbReference type="Proteomes" id="UP001346869">
    <property type="component" value="Unassembled WGS sequence"/>
</dbReference>
<dbReference type="Gene3D" id="2.60.40.150">
    <property type="entry name" value="C2 domain"/>
    <property type="match status" value="1"/>
</dbReference>
<dbReference type="Gene3D" id="1.10.357.50">
    <property type="match status" value="1"/>
</dbReference>
<dbReference type="FunFam" id="2.60.40.150:FF:000014">
    <property type="entry name" value="protein unc-13 homolog B"/>
    <property type="match status" value="1"/>
</dbReference>
<dbReference type="PROSITE" id="PS51259">
    <property type="entry name" value="MHD2"/>
    <property type="match status" value="1"/>
</dbReference>
<dbReference type="Gene3D" id="1.20.58.1100">
    <property type="match status" value="1"/>
</dbReference>
<dbReference type="GO" id="GO:0016081">
    <property type="term" value="P:synaptic vesicle docking"/>
    <property type="evidence" value="ECO:0007669"/>
    <property type="project" value="TreeGrafter"/>
</dbReference>
<sequence length="977" mass="111353">MDVWYNLEKRTDKSAVSGAIRLQINVEIKGEEKVAPYHVQYTCLHENLFHHYTDVLGQGGVKIPEARGDDSWKVYYDDVAQEIVDEFAMRYGIESIYQAMTHFACLSSKYMCPGVPAVMSTLLANINAFYAHTTASTNVSASDRFAASNFGKERFVKLLDQLHNSLRIDLSTYRNHFPASNKDRLQDLKSTVDLLTSITFFRMKVQELQSPPRASQVVKDCVKACLNSTYDYIFNNCHELYSRQYQPVDTNKDELSLEEQGPSIKNLDFWPKLIMLIVSIIEEDRNSYTPVLNQFPQELNVGKVSAEVMWTLFAQDMKYAMEEHEKHRLCKSTDYMNLHFKVKWLNNEYVKELPSFKGVVPDYPSWFLQFVLQWLEENEDVSMEFMHGALERDKKDGFQQTSEHALFSCSVVDIFTQLNQSFEIIKKLECPDPAVMAQYSRRFSKTIAKVLLQYSAILTKSFPTYVDKEKIPCVLLNNVQQLRIQLEKMFESMGAKQSATEETLLNKEMGEENEEEMKEEEEEEEAVEEEVVTEAKEAEALPDSEKTDEPVHEPCEDKKIEIPGKKMDSEASDLLNDLQVKLNNVLDELSRTFGNGFQSRINDCMRQMATLLYQIKGPLNANNKNQVDADSDNMLRPLMDFLDGKLTLFATACEKTVLKRVLKELWRIVMSSLEKTIVLPQGNDTFGAQILSAAKELGQLSKLKDHMAGEAKSLSPRQCAVMDVALDTIKQYFHAGGNGLKKAFLEKSPELSSLRHALSLYTQTTDTLIKTFVTTQQAQVHNGKGIRLTPNEKTQPGRVSGVDKPIGEVYVQTELHTHPGNKDRKVSVKVIGANDIKWQTSGMFRPFVEVTIIGPNLSDKKRKFQTKSKNNSWSPKFNETFHFVLGNQEGFECYELQLCVKDYCFGRADRVVGLAVIQLKDITGKGNCVCWCPLGQRIQMDDTGLTAMRILSQRSNDDVAKEFVRLKSETRSAEEGR</sequence>